<keyword evidence="13" id="KW-1185">Reference proteome</keyword>
<dbReference type="PROSITE" id="PS00028">
    <property type="entry name" value="ZINC_FINGER_C2H2_1"/>
    <property type="match status" value="5"/>
</dbReference>
<keyword evidence="4 7" id="KW-0863">Zinc-finger</keyword>
<feature type="domain" description="C2H2-type" evidence="10">
    <location>
        <begin position="455"/>
        <end position="479"/>
    </location>
</feature>
<evidence type="ECO:0000256" key="2">
    <source>
        <dbReference type="ARBA" id="ARBA00022723"/>
    </source>
</evidence>
<feature type="binding site" evidence="8">
    <location>
        <position position="50"/>
    </location>
    <ligand>
        <name>Zn(2+)</name>
        <dbReference type="ChEBI" id="CHEBI:29105"/>
    </ligand>
</feature>
<comment type="subcellular location">
    <subcellularLocation>
        <location evidence="1">Nucleus</location>
    </subcellularLocation>
</comment>
<feature type="binding site" evidence="8">
    <location>
        <position position="53"/>
    </location>
    <ligand>
        <name>Zn(2+)</name>
        <dbReference type="ChEBI" id="CHEBI:29105"/>
    </ligand>
</feature>
<evidence type="ECO:0000259" key="11">
    <source>
        <dbReference type="PROSITE" id="PS51915"/>
    </source>
</evidence>
<dbReference type="SMART" id="SM00355">
    <property type="entry name" value="ZnF_C2H2"/>
    <property type="match status" value="6"/>
</dbReference>
<dbReference type="InterPro" id="IPR036236">
    <property type="entry name" value="Znf_C2H2_sf"/>
</dbReference>
<feature type="domain" description="C2H2-type" evidence="10">
    <location>
        <begin position="367"/>
        <end position="394"/>
    </location>
</feature>
<evidence type="ECO:0000313" key="12">
    <source>
        <dbReference type="EMBL" id="KAG5667422.1"/>
    </source>
</evidence>
<evidence type="ECO:0000259" key="10">
    <source>
        <dbReference type="PROSITE" id="PS50157"/>
    </source>
</evidence>
<dbReference type="FunFam" id="3.30.160.60:FF:000065">
    <property type="entry name" value="B-cell CLL/lymphoma 6, member B"/>
    <property type="match status" value="1"/>
</dbReference>
<feature type="binding site" evidence="8">
    <location>
        <position position="8"/>
    </location>
    <ligand>
        <name>Zn(2+)</name>
        <dbReference type="ChEBI" id="CHEBI:29105"/>
    </ligand>
</feature>
<dbReference type="GO" id="GO:0008270">
    <property type="term" value="F:zinc ion binding"/>
    <property type="evidence" value="ECO:0007669"/>
    <property type="project" value="UniProtKB-UniRule"/>
</dbReference>
<evidence type="ECO:0000313" key="13">
    <source>
        <dbReference type="Proteomes" id="UP001107558"/>
    </source>
</evidence>
<feature type="domain" description="C2H2-type" evidence="10">
    <location>
        <begin position="397"/>
        <end position="425"/>
    </location>
</feature>
<dbReference type="Gene3D" id="3.30.160.60">
    <property type="entry name" value="Classic Zinc Finger"/>
    <property type="match status" value="5"/>
</dbReference>
<dbReference type="PROSITE" id="PS51915">
    <property type="entry name" value="ZAD"/>
    <property type="match status" value="1"/>
</dbReference>
<evidence type="ECO:0000256" key="6">
    <source>
        <dbReference type="ARBA" id="ARBA00023242"/>
    </source>
</evidence>
<gene>
    <name evidence="12" type="ORF">PVAND_015402</name>
</gene>
<evidence type="ECO:0000256" key="9">
    <source>
        <dbReference type="SAM" id="MobiDB-lite"/>
    </source>
</evidence>
<dbReference type="OrthoDB" id="8922241at2759"/>
<dbReference type="FunFam" id="3.30.160.60:FF:000145">
    <property type="entry name" value="Zinc finger protein 574"/>
    <property type="match status" value="1"/>
</dbReference>
<dbReference type="InterPro" id="IPR013087">
    <property type="entry name" value="Znf_C2H2_type"/>
</dbReference>
<proteinExistence type="predicted"/>
<evidence type="ECO:0000256" key="1">
    <source>
        <dbReference type="ARBA" id="ARBA00004123"/>
    </source>
</evidence>
<evidence type="ECO:0000256" key="3">
    <source>
        <dbReference type="ARBA" id="ARBA00022737"/>
    </source>
</evidence>
<sequence length="479" mass="56256">MNEISEICRLCLEQNAEEMHQIFDECLNNKIVIITGLDLLPTDSLPKKICKNCRYQLEKSYFFRILAKQSDIKLRKFVRLTNQNKDASHILTKDYKDDDIEEYDEHMLDSYNYFDDIKHQIEEEKRKLIHEELLKLKSKFESPIKSDKSSQRTSSITTRRPTSDKPIVLLNKIPVSPSKTSPTLRRKRKLEEEKKEKVPIEISELQVVNDNDEYEIRILEANIDEEGQVEAVEVIEIEKAAEPEYEIISQEDIVELKKSPPKKKAAKKIEIQKVEKLQPQETATEYYFKNIGDDVEPELDENGEKKIFQCAFKDCKVAFSRRQQCKAHYYNHLAVDSQFACQYCSKRFKVQSALERHERVHSNSKPFICETCKKGFSQKEMLKRHLMIHLPIEEAQFACKICDKRFRQKDPLRQHMLKVHTDQDVPKFQCNLCEKSFAHSSGLSRHLLLHSGKIFSCEICNRQFTDKSALKRHGSIHEK</sequence>
<feature type="domain" description="C2H2-type" evidence="10">
    <location>
        <begin position="339"/>
        <end position="366"/>
    </location>
</feature>
<evidence type="ECO:0000256" key="5">
    <source>
        <dbReference type="ARBA" id="ARBA00022833"/>
    </source>
</evidence>
<dbReference type="EMBL" id="JADBJN010000004">
    <property type="protein sequence ID" value="KAG5667422.1"/>
    <property type="molecule type" value="Genomic_DNA"/>
</dbReference>
<keyword evidence="5 8" id="KW-0862">Zinc</keyword>
<dbReference type="PANTHER" id="PTHR23235">
    <property type="entry name" value="KRUEPPEL-LIKE TRANSCRIPTION FACTOR"/>
    <property type="match status" value="1"/>
</dbReference>
<accession>A0A9J6BCY2</accession>
<dbReference type="GO" id="GO:0000978">
    <property type="term" value="F:RNA polymerase II cis-regulatory region sequence-specific DNA binding"/>
    <property type="evidence" value="ECO:0007669"/>
    <property type="project" value="TreeGrafter"/>
</dbReference>
<name>A0A9J6BCY2_POLVA</name>
<keyword evidence="2 8" id="KW-0479">Metal-binding</keyword>
<evidence type="ECO:0008006" key="14">
    <source>
        <dbReference type="Google" id="ProtNLM"/>
    </source>
</evidence>
<feature type="compositionally biased region" description="Low complexity" evidence="9">
    <location>
        <begin position="151"/>
        <end position="160"/>
    </location>
</feature>
<feature type="domain" description="ZAD" evidence="11">
    <location>
        <begin position="6"/>
        <end position="77"/>
    </location>
</feature>
<dbReference type="PANTHER" id="PTHR23235:SF142">
    <property type="entry name" value="ZINC FINGER PROTEIN 384"/>
    <property type="match status" value="1"/>
</dbReference>
<evidence type="ECO:0000256" key="8">
    <source>
        <dbReference type="PROSITE-ProRule" id="PRU01263"/>
    </source>
</evidence>
<dbReference type="PROSITE" id="PS50157">
    <property type="entry name" value="ZINC_FINGER_C2H2_2"/>
    <property type="match status" value="5"/>
</dbReference>
<keyword evidence="3" id="KW-0677">Repeat</keyword>
<dbReference type="AlphaFoldDB" id="A0A9J6BCY2"/>
<dbReference type="Pfam" id="PF00096">
    <property type="entry name" value="zf-C2H2"/>
    <property type="match status" value="5"/>
</dbReference>
<dbReference type="GO" id="GO:0000981">
    <property type="term" value="F:DNA-binding transcription factor activity, RNA polymerase II-specific"/>
    <property type="evidence" value="ECO:0007669"/>
    <property type="project" value="TreeGrafter"/>
</dbReference>
<organism evidence="12 13">
    <name type="scientific">Polypedilum vanderplanki</name>
    <name type="common">Sleeping chironomid midge</name>
    <dbReference type="NCBI Taxonomy" id="319348"/>
    <lineage>
        <taxon>Eukaryota</taxon>
        <taxon>Metazoa</taxon>
        <taxon>Ecdysozoa</taxon>
        <taxon>Arthropoda</taxon>
        <taxon>Hexapoda</taxon>
        <taxon>Insecta</taxon>
        <taxon>Pterygota</taxon>
        <taxon>Neoptera</taxon>
        <taxon>Endopterygota</taxon>
        <taxon>Diptera</taxon>
        <taxon>Nematocera</taxon>
        <taxon>Chironomoidea</taxon>
        <taxon>Chironomidae</taxon>
        <taxon>Chironominae</taxon>
        <taxon>Polypedilum</taxon>
        <taxon>Polypedilum</taxon>
    </lineage>
</organism>
<feature type="binding site" evidence="8">
    <location>
        <position position="11"/>
    </location>
    <ligand>
        <name>Zn(2+)</name>
        <dbReference type="ChEBI" id="CHEBI:29105"/>
    </ligand>
</feature>
<feature type="region of interest" description="Disordered" evidence="9">
    <location>
        <begin position="144"/>
        <end position="163"/>
    </location>
</feature>
<comment type="caution">
    <text evidence="12">The sequence shown here is derived from an EMBL/GenBank/DDBJ whole genome shotgun (WGS) entry which is preliminary data.</text>
</comment>
<protein>
    <recommendedName>
        <fullName evidence="14">Zinc finger protein</fullName>
    </recommendedName>
</protein>
<evidence type="ECO:0000256" key="4">
    <source>
        <dbReference type="ARBA" id="ARBA00022771"/>
    </source>
</evidence>
<dbReference type="SUPFAM" id="SSF57716">
    <property type="entry name" value="Glucocorticoid receptor-like (DNA-binding domain)"/>
    <property type="match status" value="1"/>
</dbReference>
<evidence type="ECO:0000256" key="7">
    <source>
        <dbReference type="PROSITE-ProRule" id="PRU00042"/>
    </source>
</evidence>
<feature type="domain" description="C2H2-type" evidence="10">
    <location>
        <begin position="428"/>
        <end position="453"/>
    </location>
</feature>
<dbReference type="InterPro" id="IPR012934">
    <property type="entry name" value="Znf_AD"/>
</dbReference>
<dbReference type="Pfam" id="PF07776">
    <property type="entry name" value="zf-AD"/>
    <property type="match status" value="1"/>
</dbReference>
<keyword evidence="6" id="KW-0539">Nucleus</keyword>
<dbReference type="SMART" id="SM00868">
    <property type="entry name" value="zf-AD"/>
    <property type="match status" value="1"/>
</dbReference>
<dbReference type="Gene3D" id="3.40.1800.20">
    <property type="match status" value="1"/>
</dbReference>
<dbReference type="Proteomes" id="UP001107558">
    <property type="component" value="Chromosome 4"/>
</dbReference>
<reference evidence="12" key="1">
    <citation type="submission" date="2021-03" db="EMBL/GenBank/DDBJ databases">
        <title>Chromosome level genome of the anhydrobiotic midge Polypedilum vanderplanki.</title>
        <authorList>
            <person name="Yoshida Y."/>
            <person name="Kikawada T."/>
            <person name="Gusev O."/>
        </authorList>
    </citation>
    <scope>NUCLEOTIDE SEQUENCE</scope>
    <source>
        <strain evidence="12">NIAS01</strain>
        <tissue evidence="12">Whole body or cell culture</tissue>
    </source>
</reference>
<dbReference type="GO" id="GO:0005634">
    <property type="term" value="C:nucleus"/>
    <property type="evidence" value="ECO:0007669"/>
    <property type="project" value="UniProtKB-SubCell"/>
</dbReference>
<dbReference type="SUPFAM" id="SSF57667">
    <property type="entry name" value="beta-beta-alpha zinc fingers"/>
    <property type="match status" value="3"/>
</dbReference>